<proteinExistence type="predicted"/>
<protein>
    <submittedName>
        <fullName evidence="3">RcnB family protein</fullName>
    </submittedName>
</protein>
<dbReference type="Gene3D" id="3.10.450.160">
    <property type="entry name" value="inner membrane protein cigr"/>
    <property type="match status" value="1"/>
</dbReference>
<evidence type="ECO:0000313" key="4">
    <source>
        <dbReference type="Proteomes" id="UP000596827"/>
    </source>
</evidence>
<evidence type="ECO:0000256" key="1">
    <source>
        <dbReference type="SAM" id="MobiDB-lite"/>
    </source>
</evidence>
<dbReference type="RefSeq" id="WP_187083854.1">
    <property type="nucleotide sequence ID" value="NZ_JACORU010000010.1"/>
</dbReference>
<dbReference type="PROSITE" id="PS51257">
    <property type="entry name" value="PROKAR_LIPOPROTEIN"/>
    <property type="match status" value="1"/>
</dbReference>
<reference evidence="3" key="1">
    <citation type="submission" date="2020-08" db="EMBL/GenBank/DDBJ databases">
        <title>Ramlibacter sp. GTP1 16S ribosomal RNA gene genome sequencing and assembly.</title>
        <authorList>
            <person name="Kang M."/>
        </authorList>
    </citation>
    <scope>NUCLEOTIDE SEQUENCE</scope>
    <source>
        <strain evidence="3">GTP1</strain>
    </source>
</reference>
<name>A0A923MDD5_9BURK</name>
<dbReference type="InterPro" id="IPR024572">
    <property type="entry name" value="RcnB"/>
</dbReference>
<keyword evidence="2" id="KW-0732">Signal</keyword>
<feature type="signal peptide" evidence="2">
    <location>
        <begin position="1"/>
        <end position="24"/>
    </location>
</feature>
<dbReference type="Proteomes" id="UP000596827">
    <property type="component" value="Unassembled WGS sequence"/>
</dbReference>
<dbReference type="AlphaFoldDB" id="A0A923MDD5"/>
<feature type="region of interest" description="Disordered" evidence="1">
    <location>
        <begin position="30"/>
        <end position="52"/>
    </location>
</feature>
<accession>A0A923MDD5</accession>
<evidence type="ECO:0000256" key="2">
    <source>
        <dbReference type="SAM" id="SignalP"/>
    </source>
</evidence>
<evidence type="ECO:0000313" key="3">
    <source>
        <dbReference type="EMBL" id="MBC5767368.1"/>
    </source>
</evidence>
<dbReference type="EMBL" id="JACORU010000010">
    <property type="protein sequence ID" value="MBC5767368.1"/>
    <property type="molecule type" value="Genomic_DNA"/>
</dbReference>
<dbReference type="Pfam" id="PF11776">
    <property type="entry name" value="RcnB"/>
    <property type="match status" value="1"/>
</dbReference>
<feature type="chain" id="PRO_5037632979" evidence="2">
    <location>
        <begin position="25"/>
        <end position="153"/>
    </location>
</feature>
<organism evidence="3 4">
    <name type="scientific">Ramlibacter albus</name>
    <dbReference type="NCBI Taxonomy" id="2079448"/>
    <lineage>
        <taxon>Bacteria</taxon>
        <taxon>Pseudomonadati</taxon>
        <taxon>Pseudomonadota</taxon>
        <taxon>Betaproteobacteria</taxon>
        <taxon>Burkholderiales</taxon>
        <taxon>Comamonadaceae</taxon>
        <taxon>Ramlibacter</taxon>
    </lineage>
</organism>
<feature type="compositionally biased region" description="Basic and acidic residues" evidence="1">
    <location>
        <begin position="30"/>
        <end position="44"/>
    </location>
</feature>
<gene>
    <name evidence="3" type="ORF">H8R02_23080</name>
</gene>
<keyword evidence="4" id="KW-1185">Reference proteome</keyword>
<sequence length="153" mass="17648">MKASRFTCGVLAATLAIGCAGAFARDGDHDGDRNWDHRDSDRRGSWQQRNHRQYTPPAVTYSQPAYAQRNYYSYSQPAYTYSQPAYTYSAPRYWSRGDRLPYDWRSRYYVVNDWRSYNLYSPPAGYGWVQADTGDYLLVALATGLIANLLLNR</sequence>
<comment type="caution">
    <text evidence="3">The sequence shown here is derived from an EMBL/GenBank/DDBJ whole genome shotgun (WGS) entry which is preliminary data.</text>
</comment>